<sequence length="222" mass="25203">MSTLLAENNEKRAQLNAENKKVYEDMLVYVRLSFDKSEEETEEVLMELLDHLLVLQEEGRDSTELFGSNPRQYAQEILGELPKALPNKMMALFGMGVSYFLGVYLLISGLIQTIFSYGFHQLESTKTYSLGTTIIGIIEGGVFLSLAVYSVFRYMQWSCFREVSKRMEYLFSVLVLGVPAAVAFAMYFWLPSFGPSMTIPVYWLAITGAVFLMVGELLKRKS</sequence>
<proteinExistence type="predicted"/>
<evidence type="ECO:0000313" key="1">
    <source>
        <dbReference type="EMBL" id="GEK59968.1"/>
    </source>
</evidence>
<name>A0A510Y9E0_MARHA</name>
<dbReference type="Proteomes" id="UP000321051">
    <property type="component" value="Unassembled WGS sequence"/>
</dbReference>
<dbReference type="AlphaFoldDB" id="A0A510Y9E0"/>
<dbReference type="Gene3D" id="1.10.1900.10">
    <property type="entry name" value="c-terminal domain of poly(a) binding protein"/>
    <property type="match status" value="1"/>
</dbReference>
<dbReference type="PANTHER" id="PTHR41307:SF1">
    <property type="entry name" value="MEMBRANE PROTEIN"/>
    <property type="match status" value="1"/>
</dbReference>
<dbReference type="Pfam" id="PF06570">
    <property type="entry name" value="DUF1129"/>
    <property type="match status" value="1"/>
</dbReference>
<dbReference type="EMBL" id="BJUN01000023">
    <property type="protein sequence ID" value="GEK59968.1"/>
    <property type="molecule type" value="Genomic_DNA"/>
</dbReference>
<gene>
    <name evidence="1" type="ORF">MHA01_28730</name>
</gene>
<accession>A0A510Y9E0</accession>
<comment type="caution">
    <text evidence="1">The sequence shown here is derived from an EMBL/GenBank/DDBJ whole genome shotgun (WGS) entry which is preliminary data.</text>
</comment>
<protein>
    <recommendedName>
        <fullName evidence="3">DUF1129 family protein</fullName>
    </recommendedName>
</protein>
<dbReference type="InterPro" id="IPR009214">
    <property type="entry name" value="DUF1129"/>
</dbReference>
<evidence type="ECO:0000313" key="2">
    <source>
        <dbReference type="Proteomes" id="UP000321051"/>
    </source>
</evidence>
<keyword evidence="2" id="KW-1185">Reference proteome</keyword>
<dbReference type="RefSeq" id="WP_094908962.1">
    <property type="nucleotide sequence ID" value="NZ_BJUN01000023.1"/>
</dbReference>
<organism evidence="1 2">
    <name type="scientific">Marinococcus halophilus</name>
    <dbReference type="NCBI Taxonomy" id="1371"/>
    <lineage>
        <taxon>Bacteria</taxon>
        <taxon>Bacillati</taxon>
        <taxon>Bacillota</taxon>
        <taxon>Bacilli</taxon>
        <taxon>Bacillales</taxon>
        <taxon>Bacillaceae</taxon>
        <taxon>Marinococcus</taxon>
    </lineage>
</organism>
<evidence type="ECO:0008006" key="3">
    <source>
        <dbReference type="Google" id="ProtNLM"/>
    </source>
</evidence>
<dbReference type="OrthoDB" id="1655249at2"/>
<dbReference type="SUPFAM" id="SSF158560">
    <property type="entry name" value="BH3980-like"/>
    <property type="match status" value="1"/>
</dbReference>
<dbReference type="PANTHER" id="PTHR41307">
    <property type="entry name" value="MEMBRANE PROTEIN-RELATED"/>
    <property type="match status" value="1"/>
</dbReference>
<reference evidence="1 2" key="1">
    <citation type="submission" date="2019-07" db="EMBL/GenBank/DDBJ databases">
        <title>Whole genome shotgun sequence of Marinococcus halophilus NBRC 102359.</title>
        <authorList>
            <person name="Hosoyama A."/>
            <person name="Uohara A."/>
            <person name="Ohji S."/>
            <person name="Ichikawa N."/>
        </authorList>
    </citation>
    <scope>NUCLEOTIDE SEQUENCE [LARGE SCALE GENOMIC DNA]</scope>
    <source>
        <strain evidence="1 2">NBRC 102359</strain>
    </source>
</reference>